<dbReference type="GO" id="GO:0006935">
    <property type="term" value="P:chemotaxis"/>
    <property type="evidence" value="ECO:0007669"/>
    <property type="project" value="UniProtKB-KW"/>
</dbReference>
<dbReference type="SUPFAM" id="SSF50341">
    <property type="entry name" value="CheW-like"/>
    <property type="match status" value="1"/>
</dbReference>
<dbReference type="PROSITE" id="PS50851">
    <property type="entry name" value="CHEW"/>
    <property type="match status" value="1"/>
</dbReference>
<dbReference type="PANTHER" id="PTHR22617">
    <property type="entry name" value="CHEMOTAXIS SENSOR HISTIDINE KINASE-RELATED"/>
    <property type="match status" value="1"/>
</dbReference>
<gene>
    <name evidence="6" type="ORF">HYX28_07905</name>
</gene>
<comment type="caution">
    <text evidence="6">The sequence shown here is derived from an EMBL/GenBank/DDBJ whole genome shotgun (WGS) entry which is preliminary data.</text>
</comment>
<keyword evidence="4" id="KW-0145">Chemotaxis</keyword>
<reference evidence="6" key="1">
    <citation type="submission" date="2020-07" db="EMBL/GenBank/DDBJ databases">
        <title>Huge and variable diversity of episymbiotic CPR bacteria and DPANN archaea in groundwater ecosystems.</title>
        <authorList>
            <person name="He C.Y."/>
            <person name="Keren R."/>
            <person name="Whittaker M."/>
            <person name="Farag I.F."/>
            <person name="Doudna J."/>
            <person name="Cate J.H.D."/>
            <person name="Banfield J.F."/>
        </authorList>
    </citation>
    <scope>NUCLEOTIDE SEQUENCE</scope>
    <source>
        <strain evidence="6">NC_groundwater_580_Pr5_B-0.1um_64_19</strain>
    </source>
</reference>
<dbReference type="CDD" id="cd00732">
    <property type="entry name" value="CheW"/>
    <property type="match status" value="1"/>
</dbReference>
<dbReference type="AlphaFoldDB" id="A0A932A9M0"/>
<evidence type="ECO:0000259" key="5">
    <source>
        <dbReference type="PROSITE" id="PS50851"/>
    </source>
</evidence>
<evidence type="ECO:0000256" key="4">
    <source>
        <dbReference type="ARBA" id="ARBA00022500"/>
    </source>
</evidence>
<dbReference type="EMBL" id="JACPNR010000009">
    <property type="protein sequence ID" value="MBI2678693.1"/>
    <property type="molecule type" value="Genomic_DNA"/>
</dbReference>
<feature type="domain" description="CheW-like" evidence="5">
    <location>
        <begin position="4"/>
        <end position="144"/>
    </location>
</feature>
<evidence type="ECO:0000256" key="1">
    <source>
        <dbReference type="ARBA" id="ARBA00004496"/>
    </source>
</evidence>
<organism evidence="6 7">
    <name type="scientific">Candidatus Korobacter versatilis</name>
    <dbReference type="NCBI Taxonomy" id="658062"/>
    <lineage>
        <taxon>Bacteria</taxon>
        <taxon>Pseudomonadati</taxon>
        <taxon>Acidobacteriota</taxon>
        <taxon>Terriglobia</taxon>
        <taxon>Terriglobales</taxon>
        <taxon>Candidatus Korobacteraceae</taxon>
        <taxon>Candidatus Korobacter</taxon>
    </lineage>
</organism>
<name>A0A932A9M0_9BACT</name>
<dbReference type="InterPro" id="IPR039315">
    <property type="entry name" value="CheW"/>
</dbReference>
<dbReference type="Pfam" id="PF01584">
    <property type="entry name" value="CheW"/>
    <property type="match status" value="1"/>
</dbReference>
<evidence type="ECO:0000256" key="2">
    <source>
        <dbReference type="ARBA" id="ARBA00021483"/>
    </source>
</evidence>
<evidence type="ECO:0000313" key="7">
    <source>
        <dbReference type="Proteomes" id="UP000779809"/>
    </source>
</evidence>
<dbReference type="GO" id="GO:0007165">
    <property type="term" value="P:signal transduction"/>
    <property type="evidence" value="ECO:0007669"/>
    <property type="project" value="InterPro"/>
</dbReference>
<dbReference type="InterPro" id="IPR002545">
    <property type="entry name" value="CheW-lke_dom"/>
</dbReference>
<dbReference type="FunFam" id="2.40.50.180:FF:000002">
    <property type="entry name" value="Chemotaxis protein CheW"/>
    <property type="match status" value="1"/>
</dbReference>
<accession>A0A932A9M0</accession>
<protein>
    <recommendedName>
        <fullName evidence="2">Chemotaxis protein CheW</fullName>
    </recommendedName>
</protein>
<dbReference type="PANTHER" id="PTHR22617:SF23">
    <property type="entry name" value="CHEMOTAXIS PROTEIN CHEW"/>
    <property type="match status" value="1"/>
</dbReference>
<dbReference type="Gene3D" id="2.40.50.180">
    <property type="entry name" value="CheA-289, Domain 4"/>
    <property type="match status" value="1"/>
</dbReference>
<dbReference type="Proteomes" id="UP000779809">
    <property type="component" value="Unassembled WGS sequence"/>
</dbReference>
<dbReference type="GO" id="GO:0005829">
    <property type="term" value="C:cytosol"/>
    <property type="evidence" value="ECO:0007669"/>
    <property type="project" value="TreeGrafter"/>
</dbReference>
<comment type="subcellular location">
    <subcellularLocation>
        <location evidence="1">Cytoplasm</location>
    </subcellularLocation>
</comment>
<evidence type="ECO:0000256" key="3">
    <source>
        <dbReference type="ARBA" id="ARBA00022490"/>
    </source>
</evidence>
<dbReference type="InterPro" id="IPR036061">
    <property type="entry name" value="CheW-like_dom_sf"/>
</dbReference>
<keyword evidence="3" id="KW-0963">Cytoplasm</keyword>
<dbReference type="SMART" id="SM00260">
    <property type="entry name" value="CheW"/>
    <property type="match status" value="1"/>
</dbReference>
<sequence length="162" mass="17889">MTKDLHIVGFRIGRETFGVPIELVHEIVRVPEITAVPDSPEYIEGVINLRGKIISVVDLRKRFGEREITWTKKNRILVAELEDKKVGLIVDAASEVIKLPRTDVDNPPNVFEEGELNYVTGVGKLNGRLIILIELAKILQRGELKRLGDLAEAAQSAASAGS</sequence>
<dbReference type="Gene3D" id="2.30.30.40">
    <property type="entry name" value="SH3 Domains"/>
    <property type="match status" value="1"/>
</dbReference>
<proteinExistence type="predicted"/>
<evidence type="ECO:0000313" key="6">
    <source>
        <dbReference type="EMBL" id="MBI2678693.1"/>
    </source>
</evidence>